<dbReference type="PANTHER" id="PTHR21561:SF12">
    <property type="entry name" value="INO80 COMPLEX SUBUNIT B"/>
    <property type="match status" value="1"/>
</dbReference>
<keyword evidence="4" id="KW-1185">Reference proteome</keyword>
<evidence type="ECO:0000256" key="1">
    <source>
        <dbReference type="SAM" id="MobiDB-lite"/>
    </source>
</evidence>
<dbReference type="EMBL" id="ML122257">
    <property type="protein sequence ID" value="RPD63068.1"/>
    <property type="molecule type" value="Genomic_DNA"/>
</dbReference>
<reference evidence="3" key="1">
    <citation type="journal article" date="2018" name="Genome Biol. Evol.">
        <title>Genomics and development of Lentinus tigrinus, a white-rot wood-decaying mushroom with dimorphic fruiting bodies.</title>
        <authorList>
            <person name="Wu B."/>
            <person name="Xu Z."/>
            <person name="Knudson A."/>
            <person name="Carlson A."/>
            <person name="Chen N."/>
            <person name="Kovaka S."/>
            <person name="LaButti K."/>
            <person name="Lipzen A."/>
            <person name="Pennachio C."/>
            <person name="Riley R."/>
            <person name="Schakwitz W."/>
            <person name="Umezawa K."/>
            <person name="Ohm R.A."/>
            <person name="Grigoriev I.V."/>
            <person name="Nagy L.G."/>
            <person name="Gibbons J."/>
            <person name="Hibbett D."/>
        </authorList>
    </citation>
    <scope>NUCLEOTIDE SEQUENCE [LARGE SCALE GENOMIC DNA]</scope>
    <source>
        <strain evidence="3">ALCF2SS1-6</strain>
    </source>
</reference>
<dbReference type="GO" id="GO:0031011">
    <property type="term" value="C:Ino80 complex"/>
    <property type="evidence" value="ECO:0007669"/>
    <property type="project" value="InterPro"/>
</dbReference>
<name>A0A5C2SIF8_9APHY</name>
<dbReference type="SMART" id="SM01406">
    <property type="entry name" value="PAPA-1"/>
    <property type="match status" value="1"/>
</dbReference>
<dbReference type="OrthoDB" id="2021186at2759"/>
<organism evidence="3 4">
    <name type="scientific">Lentinus tigrinus ALCF2SS1-6</name>
    <dbReference type="NCBI Taxonomy" id="1328759"/>
    <lineage>
        <taxon>Eukaryota</taxon>
        <taxon>Fungi</taxon>
        <taxon>Dikarya</taxon>
        <taxon>Basidiomycota</taxon>
        <taxon>Agaricomycotina</taxon>
        <taxon>Agaricomycetes</taxon>
        <taxon>Polyporales</taxon>
        <taxon>Polyporaceae</taxon>
        <taxon>Lentinus</taxon>
    </lineage>
</organism>
<evidence type="ECO:0000259" key="2">
    <source>
        <dbReference type="SMART" id="SM01406"/>
    </source>
</evidence>
<feature type="compositionally biased region" description="Basic residues" evidence="1">
    <location>
        <begin position="224"/>
        <end position="235"/>
    </location>
</feature>
<feature type="region of interest" description="Disordered" evidence="1">
    <location>
        <begin position="1"/>
        <end position="159"/>
    </location>
</feature>
<feature type="compositionally biased region" description="Basic and acidic residues" evidence="1">
    <location>
        <begin position="51"/>
        <end position="62"/>
    </location>
</feature>
<accession>A0A5C2SIF8</accession>
<dbReference type="InterPro" id="IPR029523">
    <property type="entry name" value="INO80B/Ies2"/>
</dbReference>
<feature type="region of interest" description="Disordered" evidence="1">
    <location>
        <begin position="171"/>
        <end position="192"/>
    </location>
</feature>
<feature type="region of interest" description="Disordered" evidence="1">
    <location>
        <begin position="224"/>
        <end position="257"/>
    </location>
</feature>
<gene>
    <name evidence="3" type="ORF">L227DRAFT_651340</name>
</gene>
<dbReference type="PANTHER" id="PTHR21561">
    <property type="entry name" value="INO80 COMPLEX SUBUNIT B"/>
    <property type="match status" value="1"/>
</dbReference>
<dbReference type="Proteomes" id="UP000313359">
    <property type="component" value="Unassembled WGS sequence"/>
</dbReference>
<dbReference type="InterPro" id="IPR006880">
    <property type="entry name" value="INO80B_C"/>
</dbReference>
<feature type="compositionally biased region" description="Low complexity" evidence="1">
    <location>
        <begin position="84"/>
        <end position="93"/>
    </location>
</feature>
<dbReference type="GO" id="GO:0006338">
    <property type="term" value="P:chromatin remodeling"/>
    <property type="evidence" value="ECO:0007669"/>
    <property type="project" value="InterPro"/>
</dbReference>
<sequence length="371" mass="39875">MPPRRRVYEEESEDAASEAQSEPIEDDELDMDVDEDPDGDDGDDIDIVGDGVHDDEGVVEDKDVVEEDVEDELIDDGSDVDGLSSPAPAAGPSHPRLKIKLKLPSSSAHATPPRARRQAAAAARGSDIESEDDDEDEDDEGGDSTRSGSVTGGASSRALTARQAVLANVVDSSHVSLSEPPNPRKKKPLTEIEIALKREETARKRRNLTEKKLEDEKAETINRLLKKQSRARGKRNALSTAEDKPGPGEAAVEGEDEEAAEAFAPPPTMYRWVSSARSQPKEGAEGNTAERVMTMSFSVPTSVLAPKNENAMEIDGGAAAGPAPPRPTPTIPPTCDIQGCTAVRKYRLVRDFQKGACGMDHLKLLEAQLVQ</sequence>
<protein>
    <recommendedName>
        <fullName evidence="2">INO80 complex subunit B-like conserved region domain-containing protein</fullName>
    </recommendedName>
</protein>
<dbReference type="AlphaFoldDB" id="A0A5C2SIF8"/>
<feature type="compositionally biased region" description="Acidic residues" evidence="1">
    <location>
        <begin position="23"/>
        <end position="47"/>
    </location>
</feature>
<proteinExistence type="predicted"/>
<evidence type="ECO:0000313" key="3">
    <source>
        <dbReference type="EMBL" id="RPD63068.1"/>
    </source>
</evidence>
<feature type="compositionally biased region" description="Acidic residues" evidence="1">
    <location>
        <begin position="128"/>
        <end position="142"/>
    </location>
</feature>
<feature type="compositionally biased region" description="Low complexity" evidence="1">
    <location>
        <begin position="108"/>
        <end position="125"/>
    </location>
</feature>
<dbReference type="STRING" id="1328759.A0A5C2SIF8"/>
<feature type="compositionally biased region" description="Acidic residues" evidence="1">
    <location>
        <begin position="63"/>
        <end position="79"/>
    </location>
</feature>
<feature type="domain" description="INO80 complex subunit B-like conserved region" evidence="2">
    <location>
        <begin position="193"/>
        <end position="283"/>
    </location>
</feature>
<evidence type="ECO:0000313" key="4">
    <source>
        <dbReference type="Proteomes" id="UP000313359"/>
    </source>
</evidence>
<dbReference type="Pfam" id="PF04795">
    <property type="entry name" value="PAPA-1"/>
    <property type="match status" value="1"/>
</dbReference>